<dbReference type="EMBL" id="CP045652">
    <property type="protein sequence ID" value="QGA26161.1"/>
    <property type="molecule type" value="Genomic_DNA"/>
</dbReference>
<feature type="domain" description="DUF6850" evidence="1">
    <location>
        <begin position="50"/>
        <end position="504"/>
    </location>
</feature>
<sequence length="508" mass="59418">MLKFSFSILFVLFCYNCFGQQLFSRDSLLLDLPSQQKLLFHFENPQLVRTQLKDYNIGEAELSFQHRKGEYRRAKDAYQQNLAEFNAFGISQIDSFIISGHFKFNRIWEDSLANTLQGINDDVSPFYYFVEKSGRYERQNFNGNVQVRYAGFNPYFQPGLKFDYNMHWTTRSVDPRPNVASVAIRFNPFISSQIGKGLISGGFLFGYGDEESGIAYKNPMYGTSMLFPDRIYYTNQGFGYISQKDSSNMRKYDQYLGANLAYSLQSERIELYSALRFERKITNSTFDQKMRKQYYKRSEFNLQTLNSQTQVHWKQSSEKQHLFFLDFIYQRGLDLNYNLRSANYLVTNTNINLNYAYQNKLWTLGLGGDWQSMDKLDAAAAHQHTYQQLKLQVQIRRIFNIGKNFLETELIPNYTMSLSNKLTVPSTQVNVFTKSIVYPDFDYFNLEPVGVDFNLAYVLPKAMKMRGAKLFLRNQFLTVLGEPNKNNLSLQKDKYNLWQAQIGARFSL</sequence>
<dbReference type="Pfam" id="PF21012">
    <property type="entry name" value="DUF6850"/>
    <property type="match status" value="1"/>
</dbReference>
<dbReference type="KEGG" id="sphe:GFH32_07395"/>
<organism evidence="2 3">
    <name type="scientific">Sphingobacterium zhuxiongii</name>
    <dbReference type="NCBI Taxonomy" id="2662364"/>
    <lineage>
        <taxon>Bacteria</taxon>
        <taxon>Pseudomonadati</taxon>
        <taxon>Bacteroidota</taxon>
        <taxon>Sphingobacteriia</taxon>
        <taxon>Sphingobacteriales</taxon>
        <taxon>Sphingobacteriaceae</taxon>
        <taxon>Sphingobacterium</taxon>
    </lineage>
</organism>
<reference evidence="2 3" key="1">
    <citation type="submission" date="2019-10" db="EMBL/GenBank/DDBJ databases">
        <authorList>
            <person name="Dong K."/>
        </authorList>
    </citation>
    <scope>NUCLEOTIDE SEQUENCE [LARGE SCALE GENOMIC DNA]</scope>
    <source>
        <strain evidence="3">dk4302</strain>
    </source>
</reference>
<name>A0A5Q0QBA9_9SPHI</name>
<accession>A0A5Q0QBA9</accession>
<keyword evidence="3" id="KW-1185">Reference proteome</keyword>
<evidence type="ECO:0000313" key="2">
    <source>
        <dbReference type="EMBL" id="QGA26161.1"/>
    </source>
</evidence>
<evidence type="ECO:0000313" key="3">
    <source>
        <dbReference type="Proteomes" id="UP000326921"/>
    </source>
</evidence>
<dbReference type="Proteomes" id="UP000326921">
    <property type="component" value="Chromosome"/>
</dbReference>
<evidence type="ECO:0000259" key="1">
    <source>
        <dbReference type="Pfam" id="PF21012"/>
    </source>
</evidence>
<dbReference type="AlphaFoldDB" id="A0A5Q0QBA9"/>
<gene>
    <name evidence="2" type="ORF">GFH32_07395</name>
</gene>
<proteinExistence type="predicted"/>
<protein>
    <recommendedName>
        <fullName evidence="1">DUF6850 domain-containing protein</fullName>
    </recommendedName>
</protein>
<dbReference type="InterPro" id="IPR049236">
    <property type="entry name" value="DUF6850"/>
</dbReference>